<dbReference type="PROSITE" id="PS50893">
    <property type="entry name" value="ABC_TRANSPORTER_2"/>
    <property type="match status" value="1"/>
</dbReference>
<dbReference type="RefSeq" id="WP_209527466.1">
    <property type="nucleotide sequence ID" value="NZ_JAEEGA010000006.1"/>
</dbReference>
<feature type="domain" description="ABC transporter" evidence="3">
    <location>
        <begin position="2"/>
        <end position="220"/>
    </location>
</feature>
<dbReference type="EMBL" id="JAEEGA010000006">
    <property type="protein sequence ID" value="MBP1041482.1"/>
    <property type="molecule type" value="Genomic_DNA"/>
</dbReference>
<reference evidence="4" key="1">
    <citation type="submission" date="2020-12" db="EMBL/GenBank/DDBJ databases">
        <title>Vagococcus allomyrinae sp. nov. and Enterococcus lavae sp. nov., isolated from the larvae of Allomyrina dichotoma.</title>
        <authorList>
            <person name="Lee S.D."/>
        </authorList>
    </citation>
    <scope>NUCLEOTIDE SEQUENCE</scope>
    <source>
        <strain evidence="4">BWB3-3</strain>
    </source>
</reference>
<dbReference type="PANTHER" id="PTHR43582">
    <property type="entry name" value="LINEARMYCIN RESISTANCE ATP-BINDING PROTEIN LNRL"/>
    <property type="match status" value="1"/>
</dbReference>
<dbReference type="SUPFAM" id="SSF52540">
    <property type="entry name" value="P-loop containing nucleoside triphosphate hydrolases"/>
    <property type="match status" value="1"/>
</dbReference>
<keyword evidence="2 4" id="KW-0067">ATP-binding</keyword>
<name>A0A940P4X0_9ENTE</name>
<dbReference type="GO" id="GO:0016887">
    <property type="term" value="F:ATP hydrolysis activity"/>
    <property type="evidence" value="ECO:0007669"/>
    <property type="project" value="InterPro"/>
</dbReference>
<dbReference type="Pfam" id="PF00005">
    <property type="entry name" value="ABC_tran"/>
    <property type="match status" value="1"/>
</dbReference>
<accession>A0A940P4X0</accession>
<dbReference type="InterPro" id="IPR003439">
    <property type="entry name" value="ABC_transporter-like_ATP-bd"/>
</dbReference>
<dbReference type="InterPro" id="IPR017871">
    <property type="entry name" value="ABC_transporter-like_CS"/>
</dbReference>
<evidence type="ECO:0000256" key="2">
    <source>
        <dbReference type="ARBA" id="ARBA00022840"/>
    </source>
</evidence>
<keyword evidence="5" id="KW-1185">Reference proteome</keyword>
<organism evidence="4 5">
    <name type="scientific">Vagococcus allomyrinae</name>
    <dbReference type="NCBI Taxonomy" id="2794353"/>
    <lineage>
        <taxon>Bacteria</taxon>
        <taxon>Bacillati</taxon>
        <taxon>Bacillota</taxon>
        <taxon>Bacilli</taxon>
        <taxon>Lactobacillales</taxon>
        <taxon>Enterococcaceae</taxon>
        <taxon>Vagococcus</taxon>
    </lineage>
</organism>
<evidence type="ECO:0000259" key="3">
    <source>
        <dbReference type="PROSITE" id="PS50893"/>
    </source>
</evidence>
<dbReference type="SMART" id="SM00382">
    <property type="entry name" value="AAA"/>
    <property type="match status" value="1"/>
</dbReference>
<sequence>MLTIKKLSVTFGQNVALEIDQEIRFEENDRIGIIGSNGAGKSTLINSLLGIVPYKGDIQTNLTPRDMAVHLQENSYSNNVSVKLIMETILGTKLKANKELQELIAYFDFDKCLAKRFNKLSGGQKQRLTLILVMLQKADLTFFDEVSSGLDFETRQILMTKLTNWYSQRSGTLCVVSHYYDELEKLTNKLLLLDKGRVVAFGRLEELFSQYCGYSVITVEDTPVTKTFFGEYRQLKAPSQVLALACHNQEDERKIVNLCIQSNINYKRRNNDIEIMTLNAKGSEEVSHG</sequence>
<comment type="caution">
    <text evidence="4">The sequence shown here is derived from an EMBL/GenBank/DDBJ whole genome shotgun (WGS) entry which is preliminary data.</text>
</comment>
<dbReference type="Proteomes" id="UP000674938">
    <property type="component" value="Unassembled WGS sequence"/>
</dbReference>
<proteinExistence type="predicted"/>
<evidence type="ECO:0000313" key="5">
    <source>
        <dbReference type="Proteomes" id="UP000674938"/>
    </source>
</evidence>
<dbReference type="PROSITE" id="PS00211">
    <property type="entry name" value="ABC_TRANSPORTER_1"/>
    <property type="match status" value="1"/>
</dbReference>
<dbReference type="PANTHER" id="PTHR43582:SF2">
    <property type="entry name" value="LINEARMYCIN RESISTANCE ATP-BINDING PROTEIN LNRL"/>
    <property type="match status" value="1"/>
</dbReference>
<evidence type="ECO:0000313" key="4">
    <source>
        <dbReference type="EMBL" id="MBP1041482.1"/>
    </source>
</evidence>
<dbReference type="InterPro" id="IPR003593">
    <property type="entry name" value="AAA+_ATPase"/>
</dbReference>
<gene>
    <name evidence="4" type="ORF">I6N95_10735</name>
</gene>
<dbReference type="Gene3D" id="3.40.50.300">
    <property type="entry name" value="P-loop containing nucleotide triphosphate hydrolases"/>
    <property type="match status" value="1"/>
</dbReference>
<keyword evidence="1" id="KW-0547">Nucleotide-binding</keyword>
<dbReference type="AlphaFoldDB" id="A0A940P4X0"/>
<evidence type="ECO:0000256" key="1">
    <source>
        <dbReference type="ARBA" id="ARBA00022741"/>
    </source>
</evidence>
<dbReference type="GO" id="GO:0005524">
    <property type="term" value="F:ATP binding"/>
    <property type="evidence" value="ECO:0007669"/>
    <property type="project" value="UniProtKB-KW"/>
</dbReference>
<protein>
    <submittedName>
        <fullName evidence="4">ABC transporter ATP-binding protein</fullName>
    </submittedName>
</protein>
<dbReference type="CDD" id="cd00267">
    <property type="entry name" value="ABC_ATPase"/>
    <property type="match status" value="1"/>
</dbReference>
<dbReference type="InterPro" id="IPR027417">
    <property type="entry name" value="P-loop_NTPase"/>
</dbReference>